<evidence type="ECO:0000313" key="2">
    <source>
        <dbReference type="Proteomes" id="UP000285301"/>
    </source>
</evidence>
<dbReference type="Proteomes" id="UP000285301">
    <property type="component" value="Unassembled WGS sequence"/>
</dbReference>
<comment type="caution">
    <text evidence="1">The sequence shown here is derived from an EMBL/GenBank/DDBJ whole genome shotgun (WGS) entry which is preliminary data.</text>
</comment>
<reference evidence="1 2" key="1">
    <citation type="journal article" date="2018" name="Gigascience">
        <title>Genomes of trombidid mites reveal novel predicted allergens and laterally-transferred genes associated with secondary metabolism.</title>
        <authorList>
            <person name="Dong X."/>
            <person name="Chaisiri K."/>
            <person name="Xia D."/>
            <person name="Armstrong S.D."/>
            <person name="Fang Y."/>
            <person name="Donnelly M.J."/>
            <person name="Kadowaki T."/>
            <person name="McGarry J.W."/>
            <person name="Darby A.C."/>
            <person name="Makepeace B.L."/>
        </authorList>
    </citation>
    <scope>NUCLEOTIDE SEQUENCE [LARGE SCALE GENOMIC DNA]</scope>
    <source>
        <strain evidence="1">UoL-WK</strain>
    </source>
</reference>
<dbReference type="SUPFAM" id="SSF50923">
    <property type="entry name" value="Hemopexin-like domain"/>
    <property type="match status" value="1"/>
</dbReference>
<dbReference type="Gene3D" id="2.110.10.10">
    <property type="entry name" value="Hemopexin-like domain"/>
    <property type="match status" value="1"/>
</dbReference>
<dbReference type="AlphaFoldDB" id="A0A443QGE1"/>
<dbReference type="InterPro" id="IPR036375">
    <property type="entry name" value="Hemopexin-like_dom_sf"/>
</dbReference>
<name>A0A443QGE1_9ACAR</name>
<protein>
    <submittedName>
        <fullName evidence="1">Uncharacterized protein</fullName>
    </submittedName>
</protein>
<accession>A0A443QGE1</accession>
<organism evidence="1 2">
    <name type="scientific">Dinothrombium tinctorium</name>
    <dbReference type="NCBI Taxonomy" id="1965070"/>
    <lineage>
        <taxon>Eukaryota</taxon>
        <taxon>Metazoa</taxon>
        <taxon>Ecdysozoa</taxon>
        <taxon>Arthropoda</taxon>
        <taxon>Chelicerata</taxon>
        <taxon>Arachnida</taxon>
        <taxon>Acari</taxon>
        <taxon>Acariformes</taxon>
        <taxon>Trombidiformes</taxon>
        <taxon>Prostigmata</taxon>
        <taxon>Anystina</taxon>
        <taxon>Parasitengona</taxon>
        <taxon>Trombidioidea</taxon>
        <taxon>Trombidiidae</taxon>
        <taxon>Dinothrombium</taxon>
    </lineage>
</organism>
<keyword evidence="2" id="KW-1185">Reference proteome</keyword>
<evidence type="ECO:0000313" key="1">
    <source>
        <dbReference type="EMBL" id="RWS02078.1"/>
    </source>
</evidence>
<dbReference type="EMBL" id="NCKU01008184">
    <property type="protein sequence ID" value="RWS02078.1"/>
    <property type="molecule type" value="Genomic_DNA"/>
</dbReference>
<sequence>EFDDFDTCKNAKIDGILSVNNKIFIFNEHYFWSLNIVESTLNERNFVNDFFPNVFTPIDSVASFQINLSTFIILIKEDIFWIYKSVGFDSLNATFKTMGHIEFDDDSDFHYRIKNFWLNSSYIIESHLIGALSVNKVAFLVEMDSENFTLKIKEWNTDNPAISEFSASIFSDYNEIEVLKTGEIICVNETHLNYAKKTVSFQTSS</sequence>
<gene>
    <name evidence="1" type="ORF">B4U79_19146</name>
</gene>
<proteinExistence type="predicted"/>
<feature type="non-terminal residue" evidence="1">
    <location>
        <position position="1"/>
    </location>
</feature>